<comment type="caution">
    <text evidence="2">The sequence shown here is derived from an EMBL/GenBank/DDBJ whole genome shotgun (WGS) entry which is preliminary data.</text>
</comment>
<organism evidence="2 3">
    <name type="scientific">Novosphingobium panipatense</name>
    <dbReference type="NCBI Taxonomy" id="428991"/>
    <lineage>
        <taxon>Bacteria</taxon>
        <taxon>Pseudomonadati</taxon>
        <taxon>Pseudomonadota</taxon>
        <taxon>Alphaproteobacteria</taxon>
        <taxon>Sphingomonadales</taxon>
        <taxon>Sphingomonadaceae</taxon>
        <taxon>Novosphingobium</taxon>
    </lineage>
</organism>
<dbReference type="SUPFAM" id="SSF56731">
    <property type="entry name" value="DNA primase core"/>
    <property type="match status" value="1"/>
</dbReference>
<dbReference type="Gene3D" id="2.20.25.10">
    <property type="match status" value="1"/>
</dbReference>
<reference evidence="2 3" key="1">
    <citation type="submission" date="2017-05" db="EMBL/GenBank/DDBJ databases">
        <authorList>
            <person name="Varghese N."/>
            <person name="Submissions S."/>
        </authorList>
    </citation>
    <scope>NUCLEOTIDE SEQUENCE [LARGE SCALE GENOMIC DNA]</scope>
    <source>
        <strain evidence="2 3">SM16</strain>
    </source>
</reference>
<evidence type="ECO:0000313" key="2">
    <source>
        <dbReference type="EMBL" id="SMP74108.1"/>
    </source>
</evidence>
<name>A0ABY1QP76_9SPHN</name>
<sequence>MSEYERDDSAFLRHESCPECGSRDNLARYASGRAHCFGCNYWEPADDAKAQAAPRKPRVFDPIEGEFRPIADAYGIDLPTCKALGIKIVSWSCKDPDGEPLPRKSCISFDYHNEKGSLWGQKIRYKISEEEKTYSFPHADGKPPLWLMHRWAKGCDTRSLVIFEGEGDAAAYYQFTQGKYPVVSLPTGIARRSG</sequence>
<dbReference type="Proteomes" id="UP001157910">
    <property type="component" value="Unassembled WGS sequence"/>
</dbReference>
<evidence type="ECO:0000259" key="1">
    <source>
        <dbReference type="SMART" id="SM00778"/>
    </source>
</evidence>
<proteinExistence type="predicted"/>
<gene>
    <name evidence="2" type="ORF">SAMN06296065_1071</name>
</gene>
<feature type="domain" description="DNA primase/helicase Gp4 N-terminal Bacteriophage T7-like" evidence="1">
    <location>
        <begin position="12"/>
        <end position="48"/>
    </location>
</feature>
<protein>
    <recommendedName>
        <fullName evidence="1">DNA primase/helicase Gp4 N-terminal Bacteriophage T7-like domain-containing protein</fullName>
    </recommendedName>
</protein>
<dbReference type="EMBL" id="FXUI01000007">
    <property type="protein sequence ID" value="SMP74108.1"/>
    <property type="molecule type" value="Genomic_DNA"/>
</dbReference>
<keyword evidence="3" id="KW-1185">Reference proteome</keyword>
<dbReference type="InterPro" id="IPR013237">
    <property type="entry name" value="Phage_T7_Gp4_N"/>
</dbReference>
<accession>A0ABY1QP76</accession>
<dbReference type="SMART" id="SM00778">
    <property type="entry name" value="Prim_Zn_Ribbon"/>
    <property type="match status" value="1"/>
</dbReference>
<dbReference type="SUPFAM" id="SSF57783">
    <property type="entry name" value="Zinc beta-ribbon"/>
    <property type="match status" value="1"/>
</dbReference>
<evidence type="ECO:0000313" key="3">
    <source>
        <dbReference type="Proteomes" id="UP001157910"/>
    </source>
</evidence>
<dbReference type="Gene3D" id="3.40.1360.10">
    <property type="match status" value="1"/>
</dbReference>